<dbReference type="InterPro" id="IPR013325">
    <property type="entry name" value="RNA_pol_sigma_r2"/>
</dbReference>
<keyword evidence="4" id="KW-0804">Transcription</keyword>
<dbReference type="GO" id="GO:0003677">
    <property type="term" value="F:DNA binding"/>
    <property type="evidence" value="ECO:0007669"/>
    <property type="project" value="InterPro"/>
</dbReference>
<dbReference type="GO" id="GO:0006352">
    <property type="term" value="P:DNA-templated transcription initiation"/>
    <property type="evidence" value="ECO:0007669"/>
    <property type="project" value="InterPro"/>
</dbReference>
<organism evidence="6 7">
    <name type="scientific">Arenibacter certesii</name>
    <dbReference type="NCBI Taxonomy" id="228955"/>
    <lineage>
        <taxon>Bacteria</taxon>
        <taxon>Pseudomonadati</taxon>
        <taxon>Bacteroidota</taxon>
        <taxon>Flavobacteriia</taxon>
        <taxon>Flavobacteriales</taxon>
        <taxon>Flavobacteriaceae</taxon>
        <taxon>Arenibacter</taxon>
    </lineage>
</organism>
<dbReference type="Gene3D" id="1.10.10.10">
    <property type="entry name" value="Winged helix-like DNA-binding domain superfamily/Winged helix DNA-binding domain"/>
    <property type="match status" value="1"/>
</dbReference>
<keyword evidence="2" id="KW-0805">Transcription regulation</keyword>
<dbReference type="AlphaFoldDB" id="A0A918IPB9"/>
<dbReference type="PRINTS" id="PR00038">
    <property type="entry name" value="HTHLUXR"/>
</dbReference>
<dbReference type="InterPro" id="IPR036388">
    <property type="entry name" value="WH-like_DNA-bd_sf"/>
</dbReference>
<comment type="caution">
    <text evidence="6">The sequence shown here is derived from an EMBL/GenBank/DDBJ whole genome shotgun (WGS) entry which is preliminary data.</text>
</comment>
<feature type="domain" description="HTH luxR-type" evidence="5">
    <location>
        <begin position="120"/>
        <end position="177"/>
    </location>
</feature>
<reference evidence="6" key="1">
    <citation type="journal article" date="2014" name="Int. J. Syst. Evol. Microbiol.">
        <title>Complete genome sequence of Corynebacterium casei LMG S-19264T (=DSM 44701T), isolated from a smear-ripened cheese.</title>
        <authorList>
            <consortium name="US DOE Joint Genome Institute (JGI-PGF)"/>
            <person name="Walter F."/>
            <person name="Albersmeier A."/>
            <person name="Kalinowski J."/>
            <person name="Ruckert C."/>
        </authorList>
    </citation>
    <scope>NUCLEOTIDE SEQUENCE</scope>
    <source>
        <strain evidence="6">KCTC 12113</strain>
    </source>
</reference>
<dbReference type="InterPro" id="IPR007627">
    <property type="entry name" value="RNA_pol_sigma70_r2"/>
</dbReference>
<dbReference type="Proteomes" id="UP000634668">
    <property type="component" value="Unassembled WGS sequence"/>
</dbReference>
<proteinExistence type="inferred from homology"/>
<dbReference type="Gene3D" id="1.10.1740.10">
    <property type="match status" value="1"/>
</dbReference>
<dbReference type="GO" id="GO:0016987">
    <property type="term" value="F:sigma factor activity"/>
    <property type="evidence" value="ECO:0007669"/>
    <property type="project" value="UniProtKB-KW"/>
</dbReference>
<dbReference type="InterPro" id="IPR039425">
    <property type="entry name" value="RNA_pol_sigma-70-like"/>
</dbReference>
<evidence type="ECO:0000313" key="7">
    <source>
        <dbReference type="Proteomes" id="UP000634668"/>
    </source>
</evidence>
<dbReference type="GO" id="GO:0000428">
    <property type="term" value="C:DNA-directed RNA polymerase complex"/>
    <property type="evidence" value="ECO:0007669"/>
    <property type="project" value="UniProtKB-KW"/>
</dbReference>
<dbReference type="Pfam" id="PF08281">
    <property type="entry name" value="Sigma70_r4_2"/>
    <property type="match status" value="1"/>
</dbReference>
<reference evidence="6" key="2">
    <citation type="submission" date="2020-09" db="EMBL/GenBank/DDBJ databases">
        <authorList>
            <person name="Sun Q."/>
            <person name="Kim S."/>
        </authorList>
    </citation>
    <scope>NUCLEOTIDE SEQUENCE</scope>
    <source>
        <strain evidence="6">KCTC 12113</strain>
    </source>
</reference>
<accession>A0A918IPB9</accession>
<evidence type="ECO:0000256" key="4">
    <source>
        <dbReference type="ARBA" id="ARBA00023163"/>
    </source>
</evidence>
<dbReference type="PANTHER" id="PTHR43133">
    <property type="entry name" value="RNA POLYMERASE ECF-TYPE SIGMA FACTO"/>
    <property type="match status" value="1"/>
</dbReference>
<evidence type="ECO:0000313" key="6">
    <source>
        <dbReference type="EMBL" id="GGW22189.1"/>
    </source>
</evidence>
<sequence>MSKENIALTPKEYKQLFEALYTPLCLFAHRYLKNTEDSRDVVQDVFVNIWQKKIMIKDKAATKSYLYTAVRNKCLDFLKSSYSRTKSQRIGLDMMHLEGESFFIREVLLVETSEKVDKALDSIPKKYKKVIKLGMRGLTNDQIAERLQVSVNTIKSQKKVAYRKLKLLLKNDIFQILLLFSL</sequence>
<dbReference type="InterPro" id="IPR000792">
    <property type="entry name" value="Tscrpt_reg_LuxR_C"/>
</dbReference>
<dbReference type="InterPro" id="IPR013249">
    <property type="entry name" value="RNA_pol_sigma70_r4_t2"/>
</dbReference>
<protein>
    <submittedName>
        <fullName evidence="6">DNA-directed RNA polymerase sigma-70 factor</fullName>
    </submittedName>
</protein>
<dbReference type="Pfam" id="PF04542">
    <property type="entry name" value="Sigma70_r2"/>
    <property type="match status" value="1"/>
</dbReference>
<dbReference type="NCBIfam" id="TIGR02937">
    <property type="entry name" value="sigma70-ECF"/>
    <property type="match status" value="1"/>
</dbReference>
<dbReference type="RefSeq" id="WP_051315804.1">
    <property type="nucleotide sequence ID" value="NZ_BMWP01000001.1"/>
</dbReference>
<keyword evidence="6" id="KW-0240">DNA-directed RNA polymerase</keyword>
<evidence type="ECO:0000256" key="2">
    <source>
        <dbReference type="ARBA" id="ARBA00023015"/>
    </source>
</evidence>
<evidence type="ECO:0000259" key="5">
    <source>
        <dbReference type="SMART" id="SM00421"/>
    </source>
</evidence>
<comment type="similarity">
    <text evidence="1">Belongs to the sigma-70 factor family. ECF subfamily.</text>
</comment>
<keyword evidence="7" id="KW-1185">Reference proteome</keyword>
<dbReference type="SMART" id="SM00421">
    <property type="entry name" value="HTH_LUXR"/>
    <property type="match status" value="1"/>
</dbReference>
<dbReference type="SUPFAM" id="SSF88659">
    <property type="entry name" value="Sigma3 and sigma4 domains of RNA polymerase sigma factors"/>
    <property type="match status" value="1"/>
</dbReference>
<dbReference type="InterPro" id="IPR014284">
    <property type="entry name" value="RNA_pol_sigma-70_dom"/>
</dbReference>
<gene>
    <name evidence="6" type="ORF">GCM10007383_01790</name>
</gene>
<name>A0A918IPB9_9FLAO</name>
<dbReference type="SUPFAM" id="SSF88946">
    <property type="entry name" value="Sigma2 domain of RNA polymerase sigma factors"/>
    <property type="match status" value="1"/>
</dbReference>
<keyword evidence="3" id="KW-0731">Sigma factor</keyword>
<evidence type="ECO:0000256" key="1">
    <source>
        <dbReference type="ARBA" id="ARBA00010641"/>
    </source>
</evidence>
<dbReference type="InterPro" id="IPR014327">
    <property type="entry name" value="RNA_pol_sigma70_bacteroid"/>
</dbReference>
<dbReference type="PANTHER" id="PTHR43133:SF46">
    <property type="entry name" value="RNA POLYMERASE SIGMA-70 FACTOR ECF SUBFAMILY"/>
    <property type="match status" value="1"/>
</dbReference>
<dbReference type="EMBL" id="BMWP01000001">
    <property type="protein sequence ID" value="GGW22189.1"/>
    <property type="molecule type" value="Genomic_DNA"/>
</dbReference>
<dbReference type="NCBIfam" id="TIGR02985">
    <property type="entry name" value="Sig70_bacteroi1"/>
    <property type="match status" value="1"/>
</dbReference>
<evidence type="ECO:0000256" key="3">
    <source>
        <dbReference type="ARBA" id="ARBA00023082"/>
    </source>
</evidence>
<dbReference type="InterPro" id="IPR013324">
    <property type="entry name" value="RNA_pol_sigma_r3/r4-like"/>
</dbReference>